<proteinExistence type="predicted"/>
<organism evidence="1 2">
    <name type="scientific">Tegillarca granosa</name>
    <name type="common">Malaysian cockle</name>
    <name type="synonym">Anadara granosa</name>
    <dbReference type="NCBI Taxonomy" id="220873"/>
    <lineage>
        <taxon>Eukaryota</taxon>
        <taxon>Metazoa</taxon>
        <taxon>Spiralia</taxon>
        <taxon>Lophotrochozoa</taxon>
        <taxon>Mollusca</taxon>
        <taxon>Bivalvia</taxon>
        <taxon>Autobranchia</taxon>
        <taxon>Pteriomorphia</taxon>
        <taxon>Arcoida</taxon>
        <taxon>Arcoidea</taxon>
        <taxon>Arcidae</taxon>
        <taxon>Tegillarca</taxon>
    </lineage>
</organism>
<evidence type="ECO:0000313" key="1">
    <source>
        <dbReference type="EMBL" id="KAJ8312897.1"/>
    </source>
</evidence>
<evidence type="ECO:0000313" key="2">
    <source>
        <dbReference type="Proteomes" id="UP001217089"/>
    </source>
</evidence>
<comment type="caution">
    <text evidence="1">The sequence shown here is derived from an EMBL/GenBank/DDBJ whole genome shotgun (WGS) entry which is preliminary data.</text>
</comment>
<reference evidence="1 2" key="1">
    <citation type="submission" date="2022-12" db="EMBL/GenBank/DDBJ databases">
        <title>Chromosome-level genome of Tegillarca granosa.</title>
        <authorList>
            <person name="Kim J."/>
        </authorList>
    </citation>
    <scope>NUCLEOTIDE SEQUENCE [LARGE SCALE GENOMIC DNA]</scope>
    <source>
        <strain evidence="1">Teg-2019</strain>
        <tissue evidence="1">Adductor muscle</tissue>
    </source>
</reference>
<dbReference type="EMBL" id="JARBDR010000440">
    <property type="protein sequence ID" value="KAJ8312897.1"/>
    <property type="molecule type" value="Genomic_DNA"/>
</dbReference>
<protein>
    <submittedName>
        <fullName evidence="1">Uncharacterized protein</fullName>
    </submittedName>
</protein>
<gene>
    <name evidence="1" type="ORF">KUTeg_010270</name>
</gene>
<keyword evidence="2" id="KW-1185">Reference proteome</keyword>
<accession>A0ABQ9FAP0</accession>
<dbReference type="Proteomes" id="UP001217089">
    <property type="component" value="Unassembled WGS sequence"/>
</dbReference>
<name>A0ABQ9FAP0_TEGGR</name>
<sequence length="59" mass="7179">MMFQLSAHFYSNTEDAGRKFVLRFLYTFISKMKIFKNYETIQNYKNGCHITVFKFEHVD</sequence>